<dbReference type="SUPFAM" id="SSF50630">
    <property type="entry name" value="Acid proteases"/>
    <property type="match status" value="1"/>
</dbReference>
<accession>A0A8T2T804</accession>
<dbReference type="InterPro" id="IPR021109">
    <property type="entry name" value="Peptidase_aspartic_dom_sf"/>
</dbReference>
<sequence>MAGWESAAWTASHCLLPVFPSTATSGQQRARRRLQGCGRIIHCSLLNTSEHHAYFSVRGAEASLPCAHYQKTTHVCRCSVSSLLPTAAASDLLVEQILDRMSYALGLHDYPFSCHLMATGRLSCFGLEGEWKLIWCLDGRFYEQFSGTEMEFEYGYDGKHSPWHADTGGYVTHLELDNLEACLSALWIKTGYWLTKKGREKLAICKRESRLLSNDVFANNELWLTISLRGKKVESHVLVDTTTWLPKRMEMKAFGGVENWEFANWTKVLPGYSLKFCMSTMYLPATGGEHHYLARTTGIAFHDDSPDVHVYDYHQTHLRPRAMDHYPRIQLDSSSSPSAKMIRVRSGHHLVRPLIDGKDMGYFIVDTGASGLVISRRKADELGMHAYGELYITGVEGKFKTRYRRSKSLQLGPLKISFPVFIEAPSDNIVKGVTEAVSGILGYDIFCRTIVEMSSVESRITFYDPLQFQPSNLEVNWKVVHMLDNTPHAEVKFLEQCALLMLDTGAGGIGVILHKRAVEEFDLLSRLDWKGQIVISGVGKTDESGGIKVQHGTLNRMEVGGQVFERVKTLYFDADDQVVDISIYNSGIVCGEIIMRHVLVLDYPNNRFAFVRSS</sequence>
<gene>
    <name evidence="1" type="ORF">KP509_14G021400</name>
</gene>
<evidence type="ECO:0000313" key="2">
    <source>
        <dbReference type="Proteomes" id="UP000825935"/>
    </source>
</evidence>
<dbReference type="OMA" id="PLSMEMK"/>
<dbReference type="Proteomes" id="UP000825935">
    <property type="component" value="Chromosome 14"/>
</dbReference>
<evidence type="ECO:0000313" key="1">
    <source>
        <dbReference type="EMBL" id="KAH7414971.1"/>
    </source>
</evidence>
<dbReference type="AlphaFoldDB" id="A0A8T2T804"/>
<keyword evidence="2" id="KW-1185">Reference proteome</keyword>
<dbReference type="Pfam" id="PF13650">
    <property type="entry name" value="Asp_protease_2"/>
    <property type="match status" value="1"/>
</dbReference>
<name>A0A8T2T804_CERRI</name>
<dbReference type="OrthoDB" id="2018659at2759"/>
<organism evidence="1 2">
    <name type="scientific">Ceratopteris richardii</name>
    <name type="common">Triangle waterfern</name>
    <dbReference type="NCBI Taxonomy" id="49495"/>
    <lineage>
        <taxon>Eukaryota</taxon>
        <taxon>Viridiplantae</taxon>
        <taxon>Streptophyta</taxon>
        <taxon>Embryophyta</taxon>
        <taxon>Tracheophyta</taxon>
        <taxon>Polypodiopsida</taxon>
        <taxon>Polypodiidae</taxon>
        <taxon>Polypodiales</taxon>
        <taxon>Pteridineae</taxon>
        <taxon>Pteridaceae</taxon>
        <taxon>Parkerioideae</taxon>
        <taxon>Ceratopteris</taxon>
    </lineage>
</organism>
<reference evidence="1" key="1">
    <citation type="submission" date="2021-08" db="EMBL/GenBank/DDBJ databases">
        <title>WGS assembly of Ceratopteris richardii.</title>
        <authorList>
            <person name="Marchant D.B."/>
            <person name="Chen G."/>
            <person name="Jenkins J."/>
            <person name="Shu S."/>
            <person name="Leebens-Mack J."/>
            <person name="Grimwood J."/>
            <person name="Schmutz J."/>
            <person name="Soltis P."/>
            <person name="Soltis D."/>
            <person name="Chen Z.-H."/>
        </authorList>
    </citation>
    <scope>NUCLEOTIDE SEQUENCE</scope>
    <source>
        <strain evidence="1">Whitten #5841</strain>
        <tissue evidence="1">Leaf</tissue>
    </source>
</reference>
<proteinExistence type="predicted"/>
<dbReference type="Gene3D" id="2.40.70.10">
    <property type="entry name" value="Acid Proteases"/>
    <property type="match status" value="1"/>
</dbReference>
<dbReference type="InterPro" id="IPR034122">
    <property type="entry name" value="Retropepsin-like_bacterial"/>
</dbReference>
<dbReference type="CDD" id="cd05483">
    <property type="entry name" value="retropepsin_like_bacteria"/>
    <property type="match status" value="1"/>
</dbReference>
<dbReference type="EMBL" id="CM035419">
    <property type="protein sequence ID" value="KAH7414971.1"/>
    <property type="molecule type" value="Genomic_DNA"/>
</dbReference>
<protein>
    <submittedName>
        <fullName evidence="1">Uncharacterized protein</fullName>
    </submittedName>
</protein>
<comment type="caution">
    <text evidence="1">The sequence shown here is derived from an EMBL/GenBank/DDBJ whole genome shotgun (WGS) entry which is preliminary data.</text>
</comment>